<evidence type="ECO:0000256" key="2">
    <source>
        <dbReference type="ARBA" id="ARBA00022801"/>
    </source>
</evidence>
<dbReference type="InterPro" id="IPR001910">
    <property type="entry name" value="Inosine/uridine_hydrolase_dom"/>
</dbReference>
<keyword evidence="6" id="KW-1185">Reference proteome</keyword>
<organism evidence="5 6">
    <name type="scientific">Piedraia hortae CBS 480.64</name>
    <dbReference type="NCBI Taxonomy" id="1314780"/>
    <lineage>
        <taxon>Eukaryota</taxon>
        <taxon>Fungi</taxon>
        <taxon>Dikarya</taxon>
        <taxon>Ascomycota</taxon>
        <taxon>Pezizomycotina</taxon>
        <taxon>Dothideomycetes</taxon>
        <taxon>Dothideomycetidae</taxon>
        <taxon>Capnodiales</taxon>
        <taxon>Piedraiaceae</taxon>
        <taxon>Piedraia</taxon>
    </lineage>
</organism>
<reference evidence="5" key="1">
    <citation type="journal article" date="2020" name="Stud. Mycol.">
        <title>101 Dothideomycetes genomes: a test case for predicting lifestyles and emergence of pathogens.</title>
        <authorList>
            <person name="Haridas S."/>
            <person name="Albert R."/>
            <person name="Binder M."/>
            <person name="Bloem J."/>
            <person name="Labutti K."/>
            <person name="Salamov A."/>
            <person name="Andreopoulos B."/>
            <person name="Baker S."/>
            <person name="Barry K."/>
            <person name="Bills G."/>
            <person name="Bluhm B."/>
            <person name="Cannon C."/>
            <person name="Castanera R."/>
            <person name="Culley D."/>
            <person name="Daum C."/>
            <person name="Ezra D."/>
            <person name="Gonzalez J."/>
            <person name="Henrissat B."/>
            <person name="Kuo A."/>
            <person name="Liang C."/>
            <person name="Lipzen A."/>
            <person name="Lutzoni F."/>
            <person name="Magnuson J."/>
            <person name="Mondo S."/>
            <person name="Nolan M."/>
            <person name="Ohm R."/>
            <person name="Pangilinan J."/>
            <person name="Park H.-J."/>
            <person name="Ramirez L."/>
            <person name="Alfaro M."/>
            <person name="Sun H."/>
            <person name="Tritt A."/>
            <person name="Yoshinaga Y."/>
            <person name="Zwiers L.-H."/>
            <person name="Turgeon B."/>
            <person name="Goodwin S."/>
            <person name="Spatafora J."/>
            <person name="Crous P."/>
            <person name="Grigoriev I."/>
        </authorList>
    </citation>
    <scope>NUCLEOTIDE SEQUENCE</scope>
    <source>
        <strain evidence="5">CBS 480.64</strain>
    </source>
</reference>
<dbReference type="GO" id="GO:0006152">
    <property type="term" value="P:purine nucleoside catabolic process"/>
    <property type="evidence" value="ECO:0007669"/>
    <property type="project" value="TreeGrafter"/>
</dbReference>
<evidence type="ECO:0000256" key="1">
    <source>
        <dbReference type="ARBA" id="ARBA00009176"/>
    </source>
</evidence>
<feature type="domain" description="Inosine/uridine-preferring nucleoside hydrolase" evidence="4">
    <location>
        <begin position="6"/>
        <end position="374"/>
    </location>
</feature>
<dbReference type="EMBL" id="MU005964">
    <property type="protein sequence ID" value="KAF2862777.1"/>
    <property type="molecule type" value="Genomic_DNA"/>
</dbReference>
<dbReference type="PANTHER" id="PTHR12304">
    <property type="entry name" value="INOSINE-URIDINE PREFERRING NUCLEOSIDE HYDROLASE"/>
    <property type="match status" value="1"/>
</dbReference>
<gene>
    <name evidence="5" type="ORF">K470DRAFT_227822</name>
</gene>
<comment type="similarity">
    <text evidence="1">Belongs to the IUNH family.</text>
</comment>
<dbReference type="SUPFAM" id="SSF53590">
    <property type="entry name" value="Nucleoside hydrolase"/>
    <property type="match status" value="1"/>
</dbReference>
<accession>A0A6A7C6A8</accession>
<dbReference type="InterPro" id="IPR023186">
    <property type="entry name" value="IUNH"/>
</dbReference>
<dbReference type="InterPro" id="IPR036452">
    <property type="entry name" value="Ribo_hydro-like"/>
</dbReference>
<evidence type="ECO:0000256" key="3">
    <source>
        <dbReference type="ARBA" id="ARBA00023295"/>
    </source>
</evidence>
<evidence type="ECO:0000313" key="6">
    <source>
        <dbReference type="Proteomes" id="UP000799421"/>
    </source>
</evidence>
<evidence type="ECO:0000259" key="4">
    <source>
        <dbReference type="Pfam" id="PF01156"/>
    </source>
</evidence>
<dbReference type="Proteomes" id="UP000799421">
    <property type="component" value="Unassembled WGS sequence"/>
</dbReference>
<dbReference type="GO" id="GO:0005829">
    <property type="term" value="C:cytosol"/>
    <property type="evidence" value="ECO:0007669"/>
    <property type="project" value="TreeGrafter"/>
</dbReference>
<dbReference type="PANTHER" id="PTHR12304:SF56">
    <property type="entry name" value="HYDROLASE, PUTATIVE (AFU_ORTHOLOGUE AFUA_1G11790)-RELATED"/>
    <property type="match status" value="1"/>
</dbReference>
<keyword evidence="2 5" id="KW-0378">Hydrolase</keyword>
<evidence type="ECO:0000313" key="5">
    <source>
        <dbReference type="EMBL" id="KAF2862777.1"/>
    </source>
</evidence>
<dbReference type="Pfam" id="PF01156">
    <property type="entry name" value="IU_nuc_hydro"/>
    <property type="match status" value="1"/>
</dbReference>
<dbReference type="GO" id="GO:0008477">
    <property type="term" value="F:purine nucleosidase activity"/>
    <property type="evidence" value="ECO:0007669"/>
    <property type="project" value="TreeGrafter"/>
</dbReference>
<dbReference type="Gene3D" id="3.90.245.10">
    <property type="entry name" value="Ribonucleoside hydrolase-like"/>
    <property type="match status" value="1"/>
</dbReference>
<protein>
    <submittedName>
        <fullName evidence="5">Inosine-uridine preferring nucleoside hydrolase</fullName>
    </submittedName>
</protein>
<name>A0A6A7C6A8_9PEZI</name>
<dbReference type="OrthoDB" id="5783963at2759"/>
<sequence length="420" mass="46200">MAPRKIIIDTDPGVDDILAMLLAFSAKPEELEVLLLSVTYGNIDVCSCLHNVVSLFHQIEKELAWRKASNRPLGFETLRATKPLVAVGPEHPLADDMLMADYFHGRDGLGGIHESHPHLSPTETWNTILDSPNSTKEYLFTPSKAPAHKAILDLLRSNEPDTITIVAIGPLTNLALAAAEDPETLLRAHEVVIMGGNISTPGNITPVAEFNTFADPMAAARVYALTSPRPNTTMPPDVPPIQTSNAPTHLGKYPDSLPSRLKITLFPLDITNTHLLTRSAYTDAIASHPSSPLAEWTNAFLTSTFTKVASLLTDVTPETAALQMHDPMCIWYCLSSRARAEWGWVRDEDLRVETAGQWTRGMCVVDRRGRRKKAPGEGEGGDDCGLWLREEAGNRITRCVSTPGQEVLEREMMRRIFGEV</sequence>
<proteinExistence type="inferred from homology"/>
<keyword evidence="3" id="KW-0326">Glycosidase</keyword>
<dbReference type="AlphaFoldDB" id="A0A6A7C6A8"/>